<dbReference type="Proteomes" id="UP000314294">
    <property type="component" value="Unassembled WGS sequence"/>
</dbReference>
<gene>
    <name evidence="1" type="ORF">EYF80_031646</name>
</gene>
<name>A0A4Z2GZB9_9TELE</name>
<proteinExistence type="predicted"/>
<evidence type="ECO:0000313" key="1">
    <source>
        <dbReference type="EMBL" id="TNN58123.1"/>
    </source>
</evidence>
<dbReference type="EMBL" id="SRLO01000388">
    <property type="protein sequence ID" value="TNN58123.1"/>
    <property type="molecule type" value="Genomic_DNA"/>
</dbReference>
<accession>A0A4Z2GZB9</accession>
<sequence>MLGAASCNISVEKACHRGSCGARLTHWEASVAGGPLMHMQELHGHHYLWFLVRSGFAFGFKYL</sequence>
<comment type="caution">
    <text evidence="1">The sequence shown here is derived from an EMBL/GenBank/DDBJ whole genome shotgun (WGS) entry which is preliminary data.</text>
</comment>
<keyword evidence="2" id="KW-1185">Reference proteome</keyword>
<dbReference type="AlphaFoldDB" id="A0A4Z2GZB9"/>
<reference evidence="1 2" key="1">
    <citation type="submission" date="2019-03" db="EMBL/GenBank/DDBJ databases">
        <title>First draft genome of Liparis tanakae, snailfish: a comprehensive survey of snailfish specific genes.</title>
        <authorList>
            <person name="Kim W."/>
            <person name="Song I."/>
            <person name="Jeong J.-H."/>
            <person name="Kim D."/>
            <person name="Kim S."/>
            <person name="Ryu S."/>
            <person name="Song J.Y."/>
            <person name="Lee S.K."/>
        </authorList>
    </citation>
    <scope>NUCLEOTIDE SEQUENCE [LARGE SCALE GENOMIC DNA]</scope>
    <source>
        <tissue evidence="1">Muscle</tissue>
    </source>
</reference>
<protein>
    <submittedName>
        <fullName evidence="1">Uncharacterized protein</fullName>
    </submittedName>
</protein>
<organism evidence="1 2">
    <name type="scientific">Liparis tanakae</name>
    <name type="common">Tanaka's snailfish</name>
    <dbReference type="NCBI Taxonomy" id="230148"/>
    <lineage>
        <taxon>Eukaryota</taxon>
        <taxon>Metazoa</taxon>
        <taxon>Chordata</taxon>
        <taxon>Craniata</taxon>
        <taxon>Vertebrata</taxon>
        <taxon>Euteleostomi</taxon>
        <taxon>Actinopterygii</taxon>
        <taxon>Neopterygii</taxon>
        <taxon>Teleostei</taxon>
        <taxon>Neoteleostei</taxon>
        <taxon>Acanthomorphata</taxon>
        <taxon>Eupercaria</taxon>
        <taxon>Perciformes</taxon>
        <taxon>Cottioidei</taxon>
        <taxon>Cottales</taxon>
        <taxon>Liparidae</taxon>
        <taxon>Liparis</taxon>
    </lineage>
</organism>
<evidence type="ECO:0000313" key="2">
    <source>
        <dbReference type="Proteomes" id="UP000314294"/>
    </source>
</evidence>